<keyword evidence="1" id="KW-0472">Membrane</keyword>
<dbReference type="RefSeq" id="WP_251607571.1">
    <property type="nucleotide sequence ID" value="NZ_JAMQJY010000001.1"/>
</dbReference>
<evidence type="ECO:0008006" key="4">
    <source>
        <dbReference type="Google" id="ProtNLM"/>
    </source>
</evidence>
<sequence length="91" mass="9820">MNNFWTVTLHTLSNRLKTKAFIITTLITIVFIAGAINIDRIFDAFSGGDEGPQTIVVVGDQEDVTDVVVAELSGSEDYEATNESTLVGEPS</sequence>
<accession>A0ABT0XLD5</accession>
<protein>
    <recommendedName>
        <fullName evidence="4">ABC transporter permease</fullName>
    </recommendedName>
</protein>
<dbReference type="Proteomes" id="UP001203665">
    <property type="component" value="Unassembled WGS sequence"/>
</dbReference>
<feature type="transmembrane region" description="Helical" evidence="1">
    <location>
        <begin position="20"/>
        <end position="38"/>
    </location>
</feature>
<evidence type="ECO:0000256" key="1">
    <source>
        <dbReference type="SAM" id="Phobius"/>
    </source>
</evidence>
<keyword evidence="1" id="KW-0812">Transmembrane</keyword>
<keyword evidence="3" id="KW-1185">Reference proteome</keyword>
<organism evidence="2 3">
    <name type="scientific">Alkalicoccobacillus plakortidis</name>
    <dbReference type="NCBI Taxonomy" id="444060"/>
    <lineage>
        <taxon>Bacteria</taxon>
        <taxon>Bacillati</taxon>
        <taxon>Bacillota</taxon>
        <taxon>Bacilli</taxon>
        <taxon>Bacillales</taxon>
        <taxon>Bacillaceae</taxon>
        <taxon>Alkalicoccobacillus</taxon>
    </lineage>
</organism>
<name>A0ABT0XLD5_9BACI</name>
<proteinExistence type="predicted"/>
<comment type="caution">
    <text evidence="2">The sequence shown here is derived from an EMBL/GenBank/DDBJ whole genome shotgun (WGS) entry which is preliminary data.</text>
</comment>
<gene>
    <name evidence="2" type="ORF">NDM98_11270</name>
</gene>
<evidence type="ECO:0000313" key="2">
    <source>
        <dbReference type="EMBL" id="MCM2676017.1"/>
    </source>
</evidence>
<evidence type="ECO:0000313" key="3">
    <source>
        <dbReference type="Proteomes" id="UP001203665"/>
    </source>
</evidence>
<reference evidence="2" key="1">
    <citation type="submission" date="2022-06" db="EMBL/GenBank/DDBJ databases">
        <title>Alkalicoccobacillus porphyridii sp. nov., isolated from a marine red alga, Porphyridium purpureum and reclassification of Shouchella plakortidis and Shouchella gibsonii as Alkalicoccobacillus plakortidis comb. nov. and Alkalicoccobacillus gibsonii comb. nov.</title>
        <authorList>
            <person name="Kim K.H."/>
            <person name="Lee J.K."/>
            <person name="Han D.M."/>
            <person name="Baek J.H."/>
            <person name="Jeon C.O."/>
        </authorList>
    </citation>
    <scope>NUCLEOTIDE SEQUENCE</scope>
    <source>
        <strain evidence="2">DSM 19153</strain>
    </source>
</reference>
<dbReference type="EMBL" id="JAMQJY010000001">
    <property type="protein sequence ID" value="MCM2676017.1"/>
    <property type="molecule type" value="Genomic_DNA"/>
</dbReference>
<keyword evidence="1" id="KW-1133">Transmembrane helix</keyword>